<protein>
    <submittedName>
        <fullName evidence="1">Uncharacterized protein</fullName>
    </submittedName>
</protein>
<dbReference type="RefSeq" id="WP_285333576.1">
    <property type="nucleotide sequence ID" value="NZ_JASODW010000018.1"/>
</dbReference>
<organism evidence="1 2">
    <name type="scientific">Pseudoglutamicibacter cumminsii</name>
    <dbReference type="NCBI Taxonomy" id="156979"/>
    <lineage>
        <taxon>Bacteria</taxon>
        <taxon>Bacillati</taxon>
        <taxon>Actinomycetota</taxon>
        <taxon>Actinomycetes</taxon>
        <taxon>Micrococcales</taxon>
        <taxon>Micrococcaceae</taxon>
        <taxon>Pseudoglutamicibacter</taxon>
    </lineage>
</organism>
<dbReference type="Proteomes" id="UP001240483">
    <property type="component" value="Unassembled WGS sequence"/>
</dbReference>
<evidence type="ECO:0000313" key="1">
    <source>
        <dbReference type="EMBL" id="MDK6275937.1"/>
    </source>
</evidence>
<name>A0AAP4FHC8_9MICC</name>
<dbReference type="EMBL" id="JASODW010000018">
    <property type="protein sequence ID" value="MDK6275937.1"/>
    <property type="molecule type" value="Genomic_DNA"/>
</dbReference>
<evidence type="ECO:0000313" key="2">
    <source>
        <dbReference type="Proteomes" id="UP001240483"/>
    </source>
</evidence>
<comment type="caution">
    <text evidence="1">The sequence shown here is derived from an EMBL/GenBank/DDBJ whole genome shotgun (WGS) entry which is preliminary data.</text>
</comment>
<sequence>MNSAIESLLADIRDLESELLEMVDEPETISYESDLFTPTPQDVFKAILRDFEQVAAWNPTLSPDELLDLCGKEAGMRIKCWEEARNLNGRGGQLAINFNLMIDVAFALCDLIRGMKYARSKQERGEG</sequence>
<proteinExistence type="predicted"/>
<reference evidence="1" key="1">
    <citation type="submission" date="2023-05" db="EMBL/GenBank/DDBJ databases">
        <title>Cataloging the Phylogenetic Diversity of Human Bladder Bacteria.</title>
        <authorList>
            <person name="Du J."/>
        </authorList>
    </citation>
    <scope>NUCLEOTIDE SEQUENCE</scope>
    <source>
        <strain evidence="1">UMB9978</strain>
    </source>
</reference>
<dbReference type="AlphaFoldDB" id="A0AAP4FHC8"/>
<gene>
    <name evidence="1" type="ORF">QP116_09390</name>
</gene>
<accession>A0AAP4FHC8</accession>